<dbReference type="Proteomes" id="UP000677803">
    <property type="component" value="Unassembled WGS sequence"/>
</dbReference>
<sequence length="303" mass="32383">MADMATRRTEGPQLSCWKTAPTTTPYTPPFSITPCEDCQKTEIYITHLKADIRRLSDELRKKESLLTDFIDTAAMQSKIISTMDSAMADTTLWDPPSLCHRPSSCSTPSSQAPWSVVVGNGKGKSGSPCATSPPSLQFTNRFATLPPDVPAHPADVPMADAVSVVGAPTTSPQTAPPVAAVTMALPSAAAVWSRTGARPKVSGPNSPANRPTHLPYGTDVVRGEHPTSPMAASDPTAPSVLIRQRGRSSSSSFPRRLLVVVSPVPSHQGWTTALFQEPQRPQLRSHPPLLLLLLLFLSLISLP</sequence>
<evidence type="ECO:0000313" key="3">
    <source>
        <dbReference type="Proteomes" id="UP000677803"/>
    </source>
</evidence>
<evidence type="ECO:0000313" key="2">
    <source>
        <dbReference type="EMBL" id="CAG5867198.1"/>
    </source>
</evidence>
<reference evidence="2" key="1">
    <citation type="submission" date="2021-05" db="EMBL/GenBank/DDBJ databases">
        <authorList>
            <person name="Tigano A."/>
        </authorList>
    </citation>
    <scope>NUCLEOTIDE SEQUENCE</scope>
</reference>
<dbReference type="OrthoDB" id="8964754at2759"/>
<gene>
    <name evidence="2" type="ORF">MMEN_LOCUS4012</name>
</gene>
<protein>
    <submittedName>
        <fullName evidence="2">(Atlantic silverside) hypothetical protein</fullName>
    </submittedName>
</protein>
<organism evidence="2 3">
    <name type="scientific">Menidia menidia</name>
    <name type="common">Atlantic silverside</name>
    <dbReference type="NCBI Taxonomy" id="238744"/>
    <lineage>
        <taxon>Eukaryota</taxon>
        <taxon>Metazoa</taxon>
        <taxon>Chordata</taxon>
        <taxon>Craniata</taxon>
        <taxon>Vertebrata</taxon>
        <taxon>Euteleostomi</taxon>
        <taxon>Actinopterygii</taxon>
        <taxon>Neopterygii</taxon>
        <taxon>Teleostei</taxon>
        <taxon>Neoteleostei</taxon>
        <taxon>Acanthomorphata</taxon>
        <taxon>Ovalentaria</taxon>
        <taxon>Atherinomorphae</taxon>
        <taxon>Atheriniformes</taxon>
        <taxon>Atherinopsidae</taxon>
        <taxon>Menidiinae</taxon>
        <taxon>Menidia</taxon>
    </lineage>
</organism>
<accession>A0A8S4AL12</accession>
<evidence type="ECO:0000256" key="1">
    <source>
        <dbReference type="SAM" id="MobiDB-lite"/>
    </source>
</evidence>
<dbReference type="AlphaFoldDB" id="A0A8S4AL12"/>
<feature type="region of interest" description="Disordered" evidence="1">
    <location>
        <begin position="220"/>
        <end position="248"/>
    </location>
</feature>
<dbReference type="EMBL" id="CAJRST010003335">
    <property type="protein sequence ID" value="CAG5867198.1"/>
    <property type="molecule type" value="Genomic_DNA"/>
</dbReference>
<comment type="caution">
    <text evidence="2">The sequence shown here is derived from an EMBL/GenBank/DDBJ whole genome shotgun (WGS) entry which is preliminary data.</text>
</comment>
<keyword evidence="3" id="KW-1185">Reference proteome</keyword>
<name>A0A8S4AL12_9TELE</name>
<proteinExistence type="predicted"/>